<feature type="domain" description="Heterokaryon incompatibility" evidence="1">
    <location>
        <begin position="50"/>
        <end position="184"/>
    </location>
</feature>
<evidence type="ECO:0000259" key="1">
    <source>
        <dbReference type="Pfam" id="PF06985"/>
    </source>
</evidence>
<proteinExistence type="predicted"/>
<dbReference type="PANTHER" id="PTHR24148">
    <property type="entry name" value="ANKYRIN REPEAT DOMAIN-CONTAINING PROTEIN 39 HOMOLOG-RELATED"/>
    <property type="match status" value="1"/>
</dbReference>
<name>A0A8H7W7S4_9HELO</name>
<dbReference type="InterPro" id="IPR010730">
    <property type="entry name" value="HET"/>
</dbReference>
<reference evidence="2" key="1">
    <citation type="submission" date="2021-02" db="EMBL/GenBank/DDBJ databases">
        <title>Genome sequence Cadophora malorum strain M34.</title>
        <authorList>
            <person name="Stefanovic E."/>
            <person name="Vu D."/>
            <person name="Scully C."/>
            <person name="Dijksterhuis J."/>
            <person name="Roader J."/>
            <person name="Houbraken J."/>
        </authorList>
    </citation>
    <scope>NUCLEOTIDE SEQUENCE</scope>
    <source>
        <strain evidence="2">M34</strain>
    </source>
</reference>
<organism evidence="2 3">
    <name type="scientific">Cadophora malorum</name>
    <dbReference type="NCBI Taxonomy" id="108018"/>
    <lineage>
        <taxon>Eukaryota</taxon>
        <taxon>Fungi</taxon>
        <taxon>Dikarya</taxon>
        <taxon>Ascomycota</taxon>
        <taxon>Pezizomycotina</taxon>
        <taxon>Leotiomycetes</taxon>
        <taxon>Helotiales</taxon>
        <taxon>Ploettnerulaceae</taxon>
        <taxon>Cadophora</taxon>
    </lineage>
</organism>
<protein>
    <recommendedName>
        <fullName evidence="1">Heterokaryon incompatibility domain-containing protein</fullName>
    </recommendedName>
</protein>
<dbReference type="EMBL" id="JAFJYH010000127">
    <property type="protein sequence ID" value="KAG4418482.1"/>
    <property type="molecule type" value="Genomic_DNA"/>
</dbReference>
<dbReference type="AlphaFoldDB" id="A0A8H7W7S4"/>
<sequence>MPPFCYESLCGHDSIRLLRLSPSTDDLAEIQCNLIQSTIRDCKEDLIDQYIALSYVWGDLCEVEPFSVDGSYFEVTRNLSHVLRDLRDQKRVRRLWIDAICINQLATVERDQQVSMMGLIYSLAQHTIIYLGEQSMEPEVVFAALQATYTETLPLVPLHPRYFDMAKEHVLGSAWFTRVWVFQELVLSRDPWVQQGRSRMIGKTFATASRDRGRARQLSHMQKSAKLHV</sequence>
<evidence type="ECO:0000313" key="2">
    <source>
        <dbReference type="EMBL" id="KAG4418482.1"/>
    </source>
</evidence>
<dbReference type="InterPro" id="IPR052895">
    <property type="entry name" value="HetReg/Transcr_Mod"/>
</dbReference>
<keyword evidence="3" id="KW-1185">Reference proteome</keyword>
<comment type="caution">
    <text evidence="2">The sequence shown here is derived from an EMBL/GenBank/DDBJ whole genome shotgun (WGS) entry which is preliminary data.</text>
</comment>
<evidence type="ECO:0000313" key="3">
    <source>
        <dbReference type="Proteomes" id="UP000664132"/>
    </source>
</evidence>
<dbReference type="Pfam" id="PF06985">
    <property type="entry name" value="HET"/>
    <property type="match status" value="1"/>
</dbReference>
<gene>
    <name evidence="2" type="ORF">IFR04_008376</name>
</gene>
<dbReference type="OrthoDB" id="2157530at2759"/>
<accession>A0A8H7W7S4</accession>
<dbReference type="PANTHER" id="PTHR24148:SF73">
    <property type="entry name" value="HET DOMAIN PROTEIN (AFU_ORTHOLOGUE AFUA_8G01020)"/>
    <property type="match status" value="1"/>
</dbReference>
<dbReference type="Proteomes" id="UP000664132">
    <property type="component" value="Unassembled WGS sequence"/>
</dbReference>